<evidence type="ECO:0000256" key="1">
    <source>
        <dbReference type="ARBA" id="ARBA00022448"/>
    </source>
</evidence>
<keyword evidence="7" id="KW-1278">Translocase</keyword>
<sequence length="520" mass="57757">MQQVTNILELKKITKNYGKTYALNDVSFTIPKGEITSLVGENGAGKSTLLKVLSGVIPYNSYKGELFFKNKKMEFKNIKSSEKAGIAIIHQELSISPYLSICENIFVGDYISKFGVINWNAMYKKCKKYLDMVGLKEDPSIIAGTLSVAKKQMVEIAKALSKNSEIIILDEPTSSLNDEDSFKLLDIMKSLKKQNITSIFVSHKLNEVQYVSDNIVVIRDGQFISQYNKKNTKITEEQLIKDIVGRSLESKFPAKDPNRKIGELCFELKNITIAHKTIPNYNVVENSSFNARKGEIVGLSGLVGSGRTELMLSIFGKYYNNISSGKVLIKGKEMYFSNPKDAIKNGVMYASEDRKELGLIQMFSIADNISSASLHLYSKLGILHKNKEIVNILSKKDKIQIKTQDVLNEVSSLSGGNQQKVVIAKALTTNFDILIIDEPTKGIDVGSKYEIYSILLELANQGKTIIVISSEIEELMGITDRIFVMSQGKIKGEISASEATPEKIMKISIGGANNNESFVK</sequence>
<evidence type="ECO:0000256" key="2">
    <source>
        <dbReference type="ARBA" id="ARBA00022475"/>
    </source>
</evidence>
<dbReference type="PANTHER" id="PTHR43790:SF1">
    <property type="entry name" value="XYLOSE IMPORT ATP-BINDING PROTEIN XYLG"/>
    <property type="match status" value="1"/>
</dbReference>
<keyword evidence="3" id="KW-0762">Sugar transport</keyword>
<evidence type="ECO:0000259" key="9">
    <source>
        <dbReference type="PROSITE" id="PS50893"/>
    </source>
</evidence>
<gene>
    <name evidence="10" type="primary">xylG</name>
    <name evidence="10" type="ORF">NCTC10166_00821</name>
</gene>
<dbReference type="Proteomes" id="UP000289440">
    <property type="component" value="Chromosome"/>
</dbReference>
<dbReference type="GO" id="GO:0016887">
    <property type="term" value="F:ATP hydrolysis activity"/>
    <property type="evidence" value="ECO:0007669"/>
    <property type="project" value="InterPro"/>
</dbReference>
<dbReference type="InterPro" id="IPR003439">
    <property type="entry name" value="ABC_transporter-like_ATP-bd"/>
</dbReference>
<protein>
    <submittedName>
        <fullName evidence="10">Xylose ABC transporter ATB-binding protein</fullName>
        <ecNumber evidence="10">3.6.3.17</ecNumber>
    </submittedName>
</protein>
<dbReference type="SMART" id="SM00382">
    <property type="entry name" value="AAA"/>
    <property type="match status" value="2"/>
</dbReference>
<dbReference type="EMBL" id="LR214951">
    <property type="protein sequence ID" value="VEU59835.1"/>
    <property type="molecule type" value="Genomic_DNA"/>
</dbReference>
<keyword evidence="10" id="KW-0378">Hydrolase</keyword>
<keyword evidence="5" id="KW-0547">Nucleotide-binding</keyword>
<accession>A0A449A6E6</accession>
<dbReference type="PROSITE" id="PS00211">
    <property type="entry name" value="ABC_TRANSPORTER_1"/>
    <property type="match status" value="1"/>
</dbReference>
<keyword evidence="8" id="KW-0472">Membrane</keyword>
<feature type="domain" description="ABC transporter" evidence="9">
    <location>
        <begin position="8"/>
        <end position="245"/>
    </location>
</feature>
<evidence type="ECO:0000256" key="6">
    <source>
        <dbReference type="ARBA" id="ARBA00022840"/>
    </source>
</evidence>
<dbReference type="PROSITE" id="PS50893">
    <property type="entry name" value="ABC_TRANSPORTER_2"/>
    <property type="match status" value="2"/>
</dbReference>
<evidence type="ECO:0000256" key="4">
    <source>
        <dbReference type="ARBA" id="ARBA00022737"/>
    </source>
</evidence>
<dbReference type="InterPro" id="IPR050107">
    <property type="entry name" value="ABC_carbohydrate_import_ATPase"/>
</dbReference>
<evidence type="ECO:0000313" key="11">
    <source>
        <dbReference type="Proteomes" id="UP000289440"/>
    </source>
</evidence>
<dbReference type="InterPro" id="IPR027417">
    <property type="entry name" value="P-loop_NTPase"/>
</dbReference>
<keyword evidence="4" id="KW-0677">Repeat</keyword>
<dbReference type="Gene3D" id="3.40.50.300">
    <property type="entry name" value="P-loop containing nucleotide triphosphate hydrolases"/>
    <property type="match status" value="2"/>
</dbReference>
<dbReference type="CDD" id="cd03216">
    <property type="entry name" value="ABC_Carb_Monos_I"/>
    <property type="match status" value="1"/>
</dbReference>
<evidence type="ECO:0000313" key="10">
    <source>
        <dbReference type="EMBL" id="VEU59835.1"/>
    </source>
</evidence>
<name>A0A449A6E6_9BACT</name>
<keyword evidence="2" id="KW-1003">Cell membrane</keyword>
<proteinExistence type="predicted"/>
<dbReference type="InterPro" id="IPR003593">
    <property type="entry name" value="AAA+_ATPase"/>
</dbReference>
<dbReference type="GO" id="GO:0005524">
    <property type="term" value="F:ATP binding"/>
    <property type="evidence" value="ECO:0007669"/>
    <property type="project" value="UniProtKB-KW"/>
</dbReference>
<dbReference type="AlphaFoldDB" id="A0A449A6E6"/>
<evidence type="ECO:0000256" key="8">
    <source>
        <dbReference type="ARBA" id="ARBA00023136"/>
    </source>
</evidence>
<keyword evidence="11" id="KW-1185">Reference proteome</keyword>
<evidence type="ECO:0000256" key="7">
    <source>
        <dbReference type="ARBA" id="ARBA00022967"/>
    </source>
</evidence>
<reference evidence="10 11" key="1">
    <citation type="submission" date="2019-01" db="EMBL/GenBank/DDBJ databases">
        <authorList>
            <consortium name="Pathogen Informatics"/>
        </authorList>
    </citation>
    <scope>NUCLEOTIDE SEQUENCE [LARGE SCALE GENOMIC DNA]</scope>
    <source>
        <strain evidence="10 11">NCTC10166</strain>
    </source>
</reference>
<keyword evidence="1" id="KW-0813">Transport</keyword>
<dbReference type="PANTHER" id="PTHR43790">
    <property type="entry name" value="CARBOHYDRATE TRANSPORT ATP-BINDING PROTEIN MG119-RELATED"/>
    <property type="match status" value="1"/>
</dbReference>
<dbReference type="KEGG" id="mnu:NCTC10166_00821"/>
<dbReference type="EC" id="3.6.3.17" evidence="10"/>
<keyword evidence="6" id="KW-0067">ATP-binding</keyword>
<dbReference type="InterPro" id="IPR017871">
    <property type="entry name" value="ABC_transporter-like_CS"/>
</dbReference>
<dbReference type="RefSeq" id="WP_318025968.1">
    <property type="nucleotide sequence ID" value="NZ_LR214951.1"/>
</dbReference>
<dbReference type="Pfam" id="PF00005">
    <property type="entry name" value="ABC_tran"/>
    <property type="match status" value="2"/>
</dbReference>
<evidence type="ECO:0000256" key="3">
    <source>
        <dbReference type="ARBA" id="ARBA00022597"/>
    </source>
</evidence>
<feature type="domain" description="ABC transporter" evidence="9">
    <location>
        <begin position="266"/>
        <end position="512"/>
    </location>
</feature>
<dbReference type="SUPFAM" id="SSF52540">
    <property type="entry name" value="P-loop containing nucleoside triphosphate hydrolases"/>
    <property type="match status" value="2"/>
</dbReference>
<organism evidence="10 11">
    <name type="scientific">Mesomycoplasma neurolyticum</name>
    <dbReference type="NCBI Taxonomy" id="2120"/>
    <lineage>
        <taxon>Bacteria</taxon>
        <taxon>Bacillati</taxon>
        <taxon>Mycoplasmatota</taxon>
        <taxon>Mycoplasmoidales</taxon>
        <taxon>Metamycoplasmataceae</taxon>
        <taxon>Mesomycoplasma</taxon>
    </lineage>
</organism>
<dbReference type="CDD" id="cd03215">
    <property type="entry name" value="ABC_Carb_Monos_II"/>
    <property type="match status" value="1"/>
</dbReference>
<evidence type="ECO:0000256" key="5">
    <source>
        <dbReference type="ARBA" id="ARBA00022741"/>
    </source>
</evidence>